<protein>
    <submittedName>
        <fullName evidence="5">Lysophospholipid acyltransferase family protein</fullName>
    </submittedName>
</protein>
<accession>A0AAQ3LA02</accession>
<dbReference type="AlphaFoldDB" id="A0AAQ3LA02"/>
<dbReference type="PANTHER" id="PTHR10434">
    <property type="entry name" value="1-ACYL-SN-GLYCEROL-3-PHOSPHATE ACYLTRANSFERASE"/>
    <property type="match status" value="1"/>
</dbReference>
<dbReference type="Proteomes" id="UP001304300">
    <property type="component" value="Chromosome"/>
</dbReference>
<evidence type="ECO:0000256" key="3">
    <source>
        <dbReference type="ARBA" id="ARBA00023315"/>
    </source>
</evidence>
<keyword evidence="3 5" id="KW-0012">Acyltransferase</keyword>
<dbReference type="SUPFAM" id="SSF69593">
    <property type="entry name" value="Glycerol-3-phosphate (1)-acyltransferase"/>
    <property type="match status" value="1"/>
</dbReference>
<dbReference type="PANTHER" id="PTHR10434:SF11">
    <property type="entry name" value="1-ACYL-SN-GLYCEROL-3-PHOSPHATE ACYLTRANSFERASE"/>
    <property type="match status" value="1"/>
</dbReference>
<dbReference type="GO" id="GO:0006654">
    <property type="term" value="P:phosphatidic acid biosynthetic process"/>
    <property type="evidence" value="ECO:0007669"/>
    <property type="project" value="TreeGrafter"/>
</dbReference>
<keyword evidence="6" id="KW-1185">Reference proteome</keyword>
<evidence type="ECO:0000313" key="5">
    <source>
        <dbReference type="EMBL" id="WOO39628.1"/>
    </source>
</evidence>
<proteinExistence type="predicted"/>
<comment type="pathway">
    <text evidence="1">Lipid metabolism.</text>
</comment>
<dbReference type="SMART" id="SM00563">
    <property type="entry name" value="PlsC"/>
    <property type="match status" value="1"/>
</dbReference>
<evidence type="ECO:0000256" key="2">
    <source>
        <dbReference type="ARBA" id="ARBA00022679"/>
    </source>
</evidence>
<evidence type="ECO:0000256" key="1">
    <source>
        <dbReference type="ARBA" id="ARBA00005189"/>
    </source>
</evidence>
<dbReference type="EMBL" id="CP136920">
    <property type="protein sequence ID" value="WOO39628.1"/>
    <property type="molecule type" value="Genomic_DNA"/>
</dbReference>
<dbReference type="CDD" id="cd07989">
    <property type="entry name" value="LPLAT_AGPAT-like"/>
    <property type="match status" value="1"/>
</dbReference>
<evidence type="ECO:0000259" key="4">
    <source>
        <dbReference type="SMART" id="SM00563"/>
    </source>
</evidence>
<evidence type="ECO:0000313" key="6">
    <source>
        <dbReference type="Proteomes" id="UP001304300"/>
    </source>
</evidence>
<name>A0AAQ3LA02_9BACT</name>
<feature type="domain" description="Phospholipid/glycerol acyltransferase" evidence="4">
    <location>
        <begin position="42"/>
        <end position="154"/>
    </location>
</feature>
<dbReference type="InterPro" id="IPR002123">
    <property type="entry name" value="Plipid/glycerol_acylTrfase"/>
</dbReference>
<sequence length="216" mass="23839">MKPPKFSSLTYAAVWHGCQTIFDLLYRPEIAGIENVPADGSFILACNHASFLDPPIAGSYLPRELHYFARKTLFKGRFGKLISDLNSIPIDRDGDSDLAAFRKVFGVLKSGEAILVFPEGTRTKDGKLGEVRGGVGMLACRSQVPVLPVRIFGSFDIWSRKHKYPALSKNLGLTIGPVILPKDYDPGKADKERYQNASTRIMKEIENLKAPEISGV</sequence>
<dbReference type="KEGG" id="puo:RZN69_13475"/>
<dbReference type="RefSeq" id="WP_317831596.1">
    <property type="nucleotide sequence ID" value="NZ_CP136920.1"/>
</dbReference>
<dbReference type="Pfam" id="PF01553">
    <property type="entry name" value="Acyltransferase"/>
    <property type="match status" value="1"/>
</dbReference>
<reference evidence="5 6" key="1">
    <citation type="submission" date="2023-10" db="EMBL/GenBank/DDBJ databases">
        <title>Rubellicoccus peritrichatus gen. nov., sp. nov., isolated from an algae of coral reef tank.</title>
        <authorList>
            <person name="Luo J."/>
        </authorList>
    </citation>
    <scope>NUCLEOTIDE SEQUENCE [LARGE SCALE GENOMIC DNA]</scope>
    <source>
        <strain evidence="5 6">CR14</strain>
    </source>
</reference>
<organism evidence="5 6">
    <name type="scientific">Rubellicoccus peritrichatus</name>
    <dbReference type="NCBI Taxonomy" id="3080537"/>
    <lineage>
        <taxon>Bacteria</taxon>
        <taxon>Pseudomonadati</taxon>
        <taxon>Verrucomicrobiota</taxon>
        <taxon>Opitutia</taxon>
        <taxon>Puniceicoccales</taxon>
        <taxon>Cerasicoccaceae</taxon>
        <taxon>Rubellicoccus</taxon>
    </lineage>
</organism>
<keyword evidence="2" id="KW-0808">Transferase</keyword>
<dbReference type="GO" id="GO:0003841">
    <property type="term" value="F:1-acylglycerol-3-phosphate O-acyltransferase activity"/>
    <property type="evidence" value="ECO:0007669"/>
    <property type="project" value="TreeGrafter"/>
</dbReference>
<gene>
    <name evidence="5" type="ORF">RZN69_13475</name>
</gene>